<sequence length="181" mass="18856">MKQKLLSIFLLYTLLIGVSYAQNRQITGIVTSSANIDRISGVSVILKGTGTGTQTNSDGSFSISAPEGSTLVFRHVSHTEKSVLANSSTLNVTLDSRDAMLDEVVLVGYGSGVASKNAVGSFTQVSSEDIESRPNANALEALQGRVPGFQVFTSTGEPSATQSVRLNGVGSLTGSTTPLRS</sequence>
<dbReference type="Proteomes" id="UP000616201">
    <property type="component" value="Unassembled WGS sequence"/>
</dbReference>
<evidence type="ECO:0000313" key="3">
    <source>
        <dbReference type="EMBL" id="MBE8713130.1"/>
    </source>
</evidence>
<evidence type="ECO:0000313" key="4">
    <source>
        <dbReference type="Proteomes" id="UP000616201"/>
    </source>
</evidence>
<feature type="signal peptide" evidence="1">
    <location>
        <begin position="1"/>
        <end position="21"/>
    </location>
</feature>
<proteinExistence type="predicted"/>
<reference evidence="3" key="1">
    <citation type="submission" date="2018-02" db="EMBL/GenBank/DDBJ databases">
        <authorList>
            <person name="Vasarhelyi B.M."/>
            <person name="Deshmukh S."/>
            <person name="Balint B."/>
            <person name="Kukolya J."/>
        </authorList>
    </citation>
    <scope>NUCLEOTIDE SEQUENCE</scope>
    <source>
        <strain evidence="3">KB22</strain>
    </source>
</reference>
<dbReference type="EMBL" id="PRDK01000003">
    <property type="protein sequence ID" value="MBE8713130.1"/>
    <property type="molecule type" value="Genomic_DNA"/>
</dbReference>
<keyword evidence="1" id="KW-0732">Signal</keyword>
<accession>A0A928YQK1</accession>
<dbReference type="AlphaFoldDB" id="A0A928YQK1"/>
<dbReference type="InterPro" id="IPR008969">
    <property type="entry name" value="CarboxyPept-like_regulatory"/>
</dbReference>
<protein>
    <recommendedName>
        <fullName evidence="2">TonB-dependent receptor plug domain-containing protein</fullName>
    </recommendedName>
</protein>
<dbReference type="SUPFAM" id="SSF49464">
    <property type="entry name" value="Carboxypeptidase regulatory domain-like"/>
    <property type="match status" value="1"/>
</dbReference>
<organism evidence="3 4">
    <name type="scientific">Sphingobacterium hungaricum</name>
    <dbReference type="NCBI Taxonomy" id="2082723"/>
    <lineage>
        <taxon>Bacteria</taxon>
        <taxon>Pseudomonadati</taxon>
        <taxon>Bacteroidota</taxon>
        <taxon>Sphingobacteriia</taxon>
        <taxon>Sphingobacteriales</taxon>
        <taxon>Sphingobacteriaceae</taxon>
        <taxon>Sphingobacterium</taxon>
    </lineage>
</organism>
<dbReference type="SUPFAM" id="SSF56935">
    <property type="entry name" value="Porins"/>
    <property type="match status" value="1"/>
</dbReference>
<evidence type="ECO:0000256" key="1">
    <source>
        <dbReference type="SAM" id="SignalP"/>
    </source>
</evidence>
<feature type="domain" description="TonB-dependent receptor plug" evidence="2">
    <location>
        <begin position="117"/>
        <end position="171"/>
    </location>
</feature>
<comment type="caution">
    <text evidence="3">The sequence shown here is derived from an EMBL/GenBank/DDBJ whole genome shotgun (WGS) entry which is preliminary data.</text>
</comment>
<dbReference type="Gene3D" id="2.170.130.10">
    <property type="entry name" value="TonB-dependent receptor, plug domain"/>
    <property type="match status" value="1"/>
</dbReference>
<keyword evidence="4" id="KW-1185">Reference proteome</keyword>
<dbReference type="InterPro" id="IPR037066">
    <property type="entry name" value="Plug_dom_sf"/>
</dbReference>
<dbReference type="Pfam" id="PF07715">
    <property type="entry name" value="Plug"/>
    <property type="match status" value="1"/>
</dbReference>
<dbReference type="Pfam" id="PF13715">
    <property type="entry name" value="CarbopepD_reg_2"/>
    <property type="match status" value="1"/>
</dbReference>
<feature type="chain" id="PRO_5036769359" description="TonB-dependent receptor plug domain-containing protein" evidence="1">
    <location>
        <begin position="22"/>
        <end position="181"/>
    </location>
</feature>
<gene>
    <name evidence="3" type="ORF">C4F49_05520</name>
</gene>
<dbReference type="Gene3D" id="2.60.40.1120">
    <property type="entry name" value="Carboxypeptidase-like, regulatory domain"/>
    <property type="match status" value="1"/>
</dbReference>
<name>A0A928YQK1_9SPHI</name>
<dbReference type="InterPro" id="IPR012910">
    <property type="entry name" value="Plug_dom"/>
</dbReference>
<evidence type="ECO:0000259" key="2">
    <source>
        <dbReference type="Pfam" id="PF07715"/>
    </source>
</evidence>